<dbReference type="Pfam" id="PF14268">
    <property type="entry name" value="YoaP"/>
    <property type="match status" value="1"/>
</dbReference>
<proteinExistence type="predicted"/>
<gene>
    <name evidence="2" type="ORF">CINTURNW_3695</name>
</gene>
<dbReference type="InterPro" id="IPR025685">
    <property type="entry name" value="YoaP-like_dom"/>
</dbReference>
<dbReference type="HOGENOM" id="CLU_3006093_0_0_9"/>
<dbReference type="Proteomes" id="UP000016721">
    <property type="component" value="Unassembled WGS sequence"/>
</dbReference>
<dbReference type="STRING" id="1294142.CINTURNW_3695"/>
<protein>
    <recommendedName>
        <fullName evidence="1">YoaP-like domain-containing protein</fullName>
    </recommendedName>
</protein>
<keyword evidence="3" id="KW-1185">Reference proteome</keyword>
<organism evidence="2 3">
    <name type="scientific">Clostridium intestinale URNW</name>
    <dbReference type="NCBI Taxonomy" id="1294142"/>
    <lineage>
        <taxon>Bacteria</taxon>
        <taxon>Bacillati</taxon>
        <taxon>Bacillota</taxon>
        <taxon>Clostridia</taxon>
        <taxon>Eubacteriales</taxon>
        <taxon>Clostridiaceae</taxon>
        <taxon>Clostridium</taxon>
    </lineage>
</organism>
<evidence type="ECO:0000259" key="1">
    <source>
        <dbReference type="Pfam" id="PF14268"/>
    </source>
</evidence>
<dbReference type="OrthoDB" id="3172674at2"/>
<evidence type="ECO:0000313" key="3">
    <source>
        <dbReference type="Proteomes" id="UP000016721"/>
    </source>
</evidence>
<name>U2NJ77_9CLOT</name>
<dbReference type="EMBL" id="APJA01000022">
    <property type="protein sequence ID" value="ERK29203.1"/>
    <property type="molecule type" value="Genomic_DNA"/>
</dbReference>
<reference evidence="2 3" key="1">
    <citation type="journal article" date="2013" name="Genome Announc.">
        <title>Draft Genome Sequence of the Hydrogen- and Ethanol-Producing Bacterium Clostridium intestinale Strain URNW.</title>
        <authorList>
            <person name="Lal S."/>
            <person name="Ramachandran U."/>
            <person name="Zhang X."/>
            <person name="Sparling R."/>
            <person name="Levin D.B."/>
        </authorList>
    </citation>
    <scope>NUCLEOTIDE SEQUENCE [LARGE SCALE GENOMIC DNA]</scope>
    <source>
        <strain evidence="2 3">URNW</strain>
    </source>
</reference>
<feature type="domain" description="YoaP-like" evidence="1">
    <location>
        <begin position="9"/>
        <end position="41"/>
    </location>
</feature>
<dbReference type="AlphaFoldDB" id="U2NJ77"/>
<evidence type="ECO:0000313" key="2">
    <source>
        <dbReference type="EMBL" id="ERK29203.1"/>
    </source>
</evidence>
<dbReference type="PATRIC" id="fig|1294142.3.peg.3860"/>
<comment type="caution">
    <text evidence="2">The sequence shown here is derived from an EMBL/GenBank/DDBJ whole genome shotgun (WGS) entry which is preliminary data.</text>
</comment>
<dbReference type="RefSeq" id="WP_021803629.1">
    <property type="nucleotide sequence ID" value="NZ_KI273145.1"/>
</dbReference>
<accession>U2NJ77</accession>
<sequence>MVWKFADVKAKELLYVFNNWSVFYKGSFETVNLIDITYLEKILKNKFYKVNKEDKK</sequence>